<evidence type="ECO:0000313" key="1">
    <source>
        <dbReference type="EMBL" id="GEP00540.1"/>
    </source>
</evidence>
<dbReference type="EMBL" id="BJZT01000032">
    <property type="protein sequence ID" value="GEP00540.1"/>
    <property type="molecule type" value="Genomic_DNA"/>
</dbReference>
<name>A0A512IS51_9HYPH</name>
<sequence>MEACDTYREIKLIHENFRDTDKPLLDGDKEDILREMKAAWPSLNDANLIIHHEVAHAEIHVDVKAAHSVIKKPPGSDLKSALSFLYTKKSFERVFEPIIEDMRFEHCEALRSGDVKKARWTHVRGVIGIFATMVIHAASSGGKMAVKLWKMGS</sequence>
<protein>
    <submittedName>
        <fullName evidence="1">Uncharacterized protein</fullName>
    </submittedName>
</protein>
<keyword evidence="2" id="KW-1185">Reference proteome</keyword>
<dbReference type="AlphaFoldDB" id="A0A512IS51"/>
<dbReference type="Proteomes" id="UP000321258">
    <property type="component" value="Unassembled WGS sequence"/>
</dbReference>
<proteinExistence type="predicted"/>
<reference evidence="1 2" key="1">
    <citation type="submission" date="2019-07" db="EMBL/GenBank/DDBJ databases">
        <title>Whole genome shotgun sequence of Methylobacterium haplocladii NBRC 107714.</title>
        <authorList>
            <person name="Hosoyama A."/>
            <person name="Uohara A."/>
            <person name="Ohji S."/>
            <person name="Ichikawa N."/>
        </authorList>
    </citation>
    <scope>NUCLEOTIDE SEQUENCE [LARGE SCALE GENOMIC DNA]</scope>
    <source>
        <strain evidence="1 2">NBRC 107714</strain>
    </source>
</reference>
<comment type="caution">
    <text evidence="1">The sequence shown here is derived from an EMBL/GenBank/DDBJ whole genome shotgun (WGS) entry which is preliminary data.</text>
</comment>
<dbReference type="OrthoDB" id="9986445at2"/>
<evidence type="ECO:0000313" key="2">
    <source>
        <dbReference type="Proteomes" id="UP000321258"/>
    </source>
</evidence>
<dbReference type="RefSeq" id="WP_147079912.1">
    <property type="nucleotide sequence ID" value="NZ_BJZT01000032.1"/>
</dbReference>
<accession>A0A512IS51</accession>
<organism evidence="1 2">
    <name type="scientific">Methylobacterium haplocladii</name>
    <dbReference type="NCBI Taxonomy" id="1176176"/>
    <lineage>
        <taxon>Bacteria</taxon>
        <taxon>Pseudomonadati</taxon>
        <taxon>Pseudomonadota</taxon>
        <taxon>Alphaproteobacteria</taxon>
        <taxon>Hyphomicrobiales</taxon>
        <taxon>Methylobacteriaceae</taxon>
        <taxon>Methylobacterium</taxon>
    </lineage>
</organism>
<gene>
    <name evidence="1" type="ORF">MHA02_29270</name>
</gene>